<dbReference type="HOGENOM" id="CLU_063836_2_0_9"/>
<dbReference type="Proteomes" id="UP000004067">
    <property type="component" value="Unassembled WGS sequence"/>
</dbReference>
<sequence length="252" mass="28100">MFRRFEAELVLPAGQRASSAMGSVLHGALMERLPADVAEFLHTQNLRPYSQSVHYEKESERTLWRINTLTDEMGAIVEGLLGEAEAIYLRQKGYAISIQNFCCVAEMDDVALADRYFLPDDAPRGAELTFRTMTAFKRDGQYVLLPEIYLIVQSLLARWALYCPQVRIEAEDLAQQLGAACRISQYALRTAGFSVDGHTLRGFRGTLSMGFTGTDSVRRILGMLMEFAPYAGVGIKTALGMGAVDADVWKRR</sequence>
<dbReference type="InterPro" id="IPR019267">
    <property type="entry name" value="CRISPR-assoc_Cas6_C"/>
</dbReference>
<feature type="domain" description="CRISPR-associated protein Cas6 C-terminal" evidence="1">
    <location>
        <begin position="128"/>
        <end position="244"/>
    </location>
</feature>
<dbReference type="eggNOG" id="COG5551">
    <property type="taxonomic scope" value="Bacteria"/>
</dbReference>
<name>F5RJ26_9FIRM</name>
<dbReference type="InterPro" id="IPR045747">
    <property type="entry name" value="CRISPR-assoc_prot_Cas6_N_sf"/>
</dbReference>
<evidence type="ECO:0000259" key="1">
    <source>
        <dbReference type="Pfam" id="PF10040"/>
    </source>
</evidence>
<protein>
    <recommendedName>
        <fullName evidence="1">CRISPR-associated protein Cas6 C-terminal domain-containing protein</fullName>
    </recommendedName>
</protein>
<evidence type="ECO:0000313" key="2">
    <source>
        <dbReference type="EMBL" id="EGK62257.1"/>
    </source>
</evidence>
<reference evidence="2 3" key="1">
    <citation type="submission" date="2011-04" db="EMBL/GenBank/DDBJ databases">
        <authorList>
            <person name="Muzny D."/>
            <person name="Qin X."/>
            <person name="Deng J."/>
            <person name="Jiang H."/>
            <person name="Liu Y."/>
            <person name="Qu J."/>
            <person name="Song X.-Z."/>
            <person name="Zhang L."/>
            <person name="Thornton R."/>
            <person name="Coyle M."/>
            <person name="Francisco L."/>
            <person name="Jackson L."/>
            <person name="Javaid M."/>
            <person name="Korchina V."/>
            <person name="Kovar C."/>
            <person name="Mata R."/>
            <person name="Mathew T."/>
            <person name="Ngo R."/>
            <person name="Nguyen L."/>
            <person name="Nguyen N."/>
            <person name="Okwuonu G."/>
            <person name="Ongeri F."/>
            <person name="Pham C."/>
            <person name="Simmons D."/>
            <person name="Wilczek-Boney K."/>
            <person name="Hale W."/>
            <person name="Jakkamsetti A."/>
            <person name="Pham P."/>
            <person name="Ruth R."/>
            <person name="San Lucas F."/>
            <person name="Warren J."/>
            <person name="Zhang J."/>
            <person name="Zhao Z."/>
            <person name="Zhou C."/>
            <person name="Zhu D."/>
            <person name="Lee S."/>
            <person name="Bess C."/>
            <person name="Blankenburg K."/>
            <person name="Forbes L."/>
            <person name="Fu Q."/>
            <person name="Gubbala S."/>
            <person name="Hirani K."/>
            <person name="Jayaseelan J.C."/>
            <person name="Lara F."/>
            <person name="Munidasa M."/>
            <person name="Palculict T."/>
            <person name="Patil S."/>
            <person name="Pu L.-L."/>
            <person name="Saada N."/>
            <person name="Tang L."/>
            <person name="Weissenberger G."/>
            <person name="Zhu Y."/>
            <person name="Hemphill L."/>
            <person name="Shang Y."/>
            <person name="Youmans B."/>
            <person name="Ayvaz T."/>
            <person name="Ross M."/>
            <person name="Santibanez J."/>
            <person name="Aqrawi P."/>
            <person name="Gross S."/>
            <person name="Joshi V."/>
            <person name="Fowler G."/>
            <person name="Nazareth L."/>
            <person name="Reid J."/>
            <person name="Worley K."/>
            <person name="Petrosino J."/>
            <person name="Highlander S."/>
            <person name="Gibbs R."/>
        </authorList>
    </citation>
    <scope>NUCLEOTIDE SEQUENCE [LARGE SCALE GENOMIC DNA]</scope>
    <source>
        <strain evidence="2 3">DSM 2778</strain>
    </source>
</reference>
<proteinExistence type="predicted"/>
<accession>F5RJ26</accession>
<gene>
    <name evidence="2" type="ORF">HMPREF9081_0261</name>
</gene>
<dbReference type="RefSeq" id="WP_006305071.1">
    <property type="nucleotide sequence ID" value="NZ_GL892076.1"/>
</dbReference>
<dbReference type="STRING" id="888060.HMPREF9081_0261"/>
<keyword evidence="3" id="KW-1185">Reference proteome</keyword>
<dbReference type="CDD" id="cd21141">
    <property type="entry name" value="Cas6_III-like"/>
    <property type="match status" value="1"/>
</dbReference>
<evidence type="ECO:0000313" key="3">
    <source>
        <dbReference type="Proteomes" id="UP000004067"/>
    </source>
</evidence>
<dbReference type="Pfam" id="PF10040">
    <property type="entry name" value="CRISPR_Cas6"/>
    <property type="match status" value="1"/>
</dbReference>
<dbReference type="OrthoDB" id="425607at2"/>
<dbReference type="Gene3D" id="3.30.70.1900">
    <property type="match status" value="1"/>
</dbReference>
<comment type="caution">
    <text evidence="2">The sequence shown here is derived from an EMBL/GenBank/DDBJ whole genome shotgun (WGS) entry which is preliminary data.</text>
</comment>
<dbReference type="AlphaFoldDB" id="F5RJ26"/>
<dbReference type="EMBL" id="AFHQ01000005">
    <property type="protein sequence ID" value="EGK62257.1"/>
    <property type="molecule type" value="Genomic_DNA"/>
</dbReference>
<organism evidence="2 3">
    <name type="scientific">Centipeda periodontii DSM 2778</name>
    <dbReference type="NCBI Taxonomy" id="888060"/>
    <lineage>
        <taxon>Bacteria</taxon>
        <taxon>Bacillati</taxon>
        <taxon>Bacillota</taxon>
        <taxon>Negativicutes</taxon>
        <taxon>Selenomonadales</taxon>
        <taxon>Selenomonadaceae</taxon>
        <taxon>Centipeda</taxon>
    </lineage>
</organism>
<dbReference type="Gene3D" id="3.30.70.1890">
    <property type="match status" value="1"/>
</dbReference>